<evidence type="ECO:0000259" key="1">
    <source>
        <dbReference type="Pfam" id="PF01287"/>
    </source>
</evidence>
<dbReference type="InterPro" id="IPR020189">
    <property type="entry name" value="IF5A_C"/>
</dbReference>
<dbReference type="GO" id="GO:0045905">
    <property type="term" value="P:positive regulation of translational termination"/>
    <property type="evidence" value="ECO:0007669"/>
    <property type="project" value="InterPro"/>
</dbReference>
<dbReference type="GO" id="GO:0003723">
    <property type="term" value="F:RNA binding"/>
    <property type="evidence" value="ECO:0007669"/>
    <property type="project" value="InterPro"/>
</dbReference>
<dbReference type="SUPFAM" id="SSF50104">
    <property type="entry name" value="Translation proteins SH3-like domain"/>
    <property type="match status" value="1"/>
</dbReference>
<feature type="domain" description="Translation initiation factor 5A-like N-terminal" evidence="2">
    <location>
        <begin position="44"/>
        <end position="91"/>
    </location>
</feature>
<dbReference type="GO" id="GO:0043022">
    <property type="term" value="F:ribosome binding"/>
    <property type="evidence" value="ECO:0007669"/>
    <property type="project" value="InterPro"/>
</dbReference>
<dbReference type="AlphaFoldDB" id="A0A6V4VDI9"/>
<dbReference type="EMBL" id="HBKO01042029">
    <property type="protein sequence ID" value="CAE2294997.1"/>
    <property type="molecule type" value="Transcribed_RNA"/>
</dbReference>
<organism evidence="3">
    <name type="scientific">Prymnesium polylepis</name>
    <dbReference type="NCBI Taxonomy" id="72548"/>
    <lineage>
        <taxon>Eukaryota</taxon>
        <taxon>Haptista</taxon>
        <taxon>Haptophyta</taxon>
        <taxon>Prymnesiophyceae</taxon>
        <taxon>Prymnesiales</taxon>
        <taxon>Prymnesiaceae</taxon>
        <taxon>Prymnesium</taxon>
    </lineage>
</organism>
<name>A0A6V4VDI9_9EUKA</name>
<dbReference type="InterPro" id="IPR001884">
    <property type="entry name" value="IF5A-like"/>
</dbReference>
<dbReference type="GO" id="GO:0003746">
    <property type="term" value="F:translation elongation factor activity"/>
    <property type="evidence" value="ECO:0007669"/>
    <property type="project" value="InterPro"/>
</dbReference>
<sequence length="249" mass="26677">MPSSVASSALWSSQPAVRHPASVRDESLASLTVEYDNPIDPRTELKDGMYLDVNGLPCRICDFTPCRAGKGGYRKAYITAVEVSTGRKLQTWLRGSVKPALLARQEYVVVEIDDDGFMTLLSSAGECRSDIRLTRWDVQYPAGAAATLANQIEQGLENDAQVTVIIASWAAHGLEFVESATCALPAVNGSDASVLPVVEGVIPVAPAACSEEEAADAVLCSDDTHTDVEQVDAPERAPELDDWVLVESL</sequence>
<gene>
    <name evidence="3" type="ORF">CPOL0286_LOCUS19321</name>
</gene>
<proteinExistence type="predicted"/>
<dbReference type="InterPro" id="IPR008991">
    <property type="entry name" value="Translation_prot_SH3-like_sf"/>
</dbReference>
<dbReference type="InterPro" id="IPR048670">
    <property type="entry name" value="IF5A-like_N"/>
</dbReference>
<dbReference type="Gene3D" id="2.30.30.30">
    <property type="match status" value="1"/>
</dbReference>
<protein>
    <submittedName>
        <fullName evidence="3">Uncharacterized protein</fullName>
    </submittedName>
</protein>
<evidence type="ECO:0000313" key="3">
    <source>
        <dbReference type="EMBL" id="CAE2294997.1"/>
    </source>
</evidence>
<dbReference type="SUPFAM" id="SSF50249">
    <property type="entry name" value="Nucleic acid-binding proteins"/>
    <property type="match status" value="1"/>
</dbReference>
<dbReference type="Pfam" id="PF01287">
    <property type="entry name" value="eIF-5a"/>
    <property type="match status" value="1"/>
</dbReference>
<dbReference type="InterPro" id="IPR012340">
    <property type="entry name" value="NA-bd_OB-fold"/>
</dbReference>
<reference evidence="3" key="1">
    <citation type="submission" date="2021-01" db="EMBL/GenBank/DDBJ databases">
        <authorList>
            <person name="Corre E."/>
            <person name="Pelletier E."/>
            <person name="Niang G."/>
            <person name="Scheremetjew M."/>
            <person name="Finn R."/>
            <person name="Kale V."/>
            <person name="Holt S."/>
            <person name="Cochrane G."/>
            <person name="Meng A."/>
            <person name="Brown T."/>
            <person name="Cohen L."/>
        </authorList>
    </citation>
    <scope>NUCLEOTIDE SEQUENCE</scope>
    <source>
        <strain evidence="3">UIO037</strain>
    </source>
</reference>
<dbReference type="PANTHER" id="PTHR11673">
    <property type="entry name" value="TRANSLATION INITIATION FACTOR 5A FAMILY MEMBER"/>
    <property type="match status" value="1"/>
</dbReference>
<dbReference type="InterPro" id="IPR014722">
    <property type="entry name" value="Rib_uL2_dom2"/>
</dbReference>
<dbReference type="Pfam" id="PF21485">
    <property type="entry name" value="IF5A-like_N"/>
    <property type="match status" value="1"/>
</dbReference>
<dbReference type="GO" id="GO:0045901">
    <property type="term" value="P:positive regulation of translational elongation"/>
    <property type="evidence" value="ECO:0007669"/>
    <property type="project" value="InterPro"/>
</dbReference>
<feature type="domain" description="Translation initiation factor 5A C-terminal" evidence="1">
    <location>
        <begin position="103"/>
        <end position="167"/>
    </location>
</feature>
<dbReference type="Gene3D" id="2.40.50.140">
    <property type="entry name" value="Nucleic acid-binding proteins"/>
    <property type="match status" value="1"/>
</dbReference>
<accession>A0A6V4VDI9</accession>
<evidence type="ECO:0000259" key="2">
    <source>
        <dbReference type="Pfam" id="PF21485"/>
    </source>
</evidence>